<feature type="region of interest" description="Disordered" evidence="6">
    <location>
        <begin position="1"/>
        <end position="58"/>
    </location>
</feature>
<sequence length="731" mass="83203">MARKKPATKGKKAPGSSSSTKPKRKTRGKSMPATFRVSKLTAHKKNKTKSIPIPHSEEVDVSDGDIEYFGENSAFTGFLGKINEKELSKKVTKPKRQPEMSKQPSKVDSTDDSSEFEGFQGSTDNIQTDDPDSEMESEGEVQRETNWQDEQDYETAPRILKDTTKTESTRLPIKLQNGYLQSVKGPKTVVEEESSSEEEDDQSQDHEDSEKVVIKDDVVESKETLANLASSLIEDPEENISNLGKIRQVYITGNETIQKLALLTQLAVFRDIIPGYRIRSPTEEEKKMKTSKDVRRLRLFEETLLGSYKLYIDELSKIVKEARKNAETFNGTGMNVIAVDCICKLLTSVPHFNFRSDLLATIVAILSRKTIDTAFIKSRNAIGEMFEDDQDGRASFEAVRILTKMIKDRGYNIHEKTLDTFLRLRLLVDLDGKPLESVNRKRKKNERQHRTKKARKLAKERILIEKEMKEADASVNTEQLNQLENESLKLVFTTYLNILKQGRPELIAATLEGLAKFSHLINLDLFADLLEVLKDILRDSESREITQTRDILLCIITSFAILNGQQETKFNIDLSQFITQFYKILLPWSLNPAIESKQRTHIENYELKVNVATETDILIRCFEAIFMKRRNTPIVRTASFVKRLLISSLHTPEKSCTAILNMLTRLIQRHARLHALFSADEVAGTGMFRGDTDDPETSNPFASIAWETCILRNHYSPRVRNAVTLIFEAVK</sequence>
<dbReference type="AlphaFoldDB" id="A0A1U7LIW1"/>
<protein>
    <recommendedName>
        <fullName evidence="5">Nucleolar complex-associated protein 3</fullName>
    </recommendedName>
</protein>
<feature type="compositionally biased region" description="Acidic residues" evidence="6">
    <location>
        <begin position="191"/>
        <end position="202"/>
    </location>
</feature>
<keyword evidence="5" id="KW-0690">Ribosome biogenesis</keyword>
<dbReference type="Pfam" id="PF03914">
    <property type="entry name" value="CBF"/>
    <property type="match status" value="1"/>
</dbReference>
<gene>
    <name evidence="9" type="ORF">NEOLI_004331</name>
</gene>
<proteinExistence type="inferred from homology"/>
<dbReference type="Proteomes" id="UP000186594">
    <property type="component" value="Unassembled WGS sequence"/>
</dbReference>
<dbReference type="InterPro" id="IPR016903">
    <property type="entry name" value="Nucleolar_cplx-assoc_3"/>
</dbReference>
<dbReference type="Pfam" id="PF07540">
    <property type="entry name" value="NOC3p"/>
    <property type="match status" value="1"/>
</dbReference>
<comment type="caution">
    <text evidence="9">The sequence shown here is derived from an EMBL/GenBank/DDBJ whole genome shotgun (WGS) entry which is preliminary data.</text>
</comment>
<dbReference type="SUPFAM" id="SSF48371">
    <property type="entry name" value="ARM repeat"/>
    <property type="match status" value="1"/>
</dbReference>
<feature type="domain" description="CCAAT-binding factor" evidence="7">
    <location>
        <begin position="552"/>
        <end position="722"/>
    </location>
</feature>
<evidence type="ECO:0000256" key="6">
    <source>
        <dbReference type="SAM" id="MobiDB-lite"/>
    </source>
</evidence>
<dbReference type="OrthoDB" id="10263597at2759"/>
<dbReference type="PIRSF" id="PIRSF028977">
    <property type="entry name" value="Nucleolar_complex_p3"/>
    <property type="match status" value="1"/>
</dbReference>
<evidence type="ECO:0000256" key="5">
    <source>
        <dbReference type="PIRNR" id="PIRNR028977"/>
    </source>
</evidence>
<dbReference type="STRING" id="1198029.A0A1U7LIW1"/>
<name>A0A1U7LIW1_NEOID</name>
<feature type="region of interest" description="Disordered" evidence="6">
    <location>
        <begin position="79"/>
        <end position="165"/>
    </location>
</feature>
<keyword evidence="10" id="KW-1185">Reference proteome</keyword>
<accession>A0A1U7LIW1</accession>
<dbReference type="GO" id="GO:0006270">
    <property type="term" value="P:DNA replication initiation"/>
    <property type="evidence" value="ECO:0007669"/>
    <property type="project" value="TreeGrafter"/>
</dbReference>
<keyword evidence="3" id="KW-0175">Coiled coil</keyword>
<dbReference type="PANTHER" id="PTHR14428">
    <property type="entry name" value="NUCLEOLAR COMPLEX PROTEIN 3"/>
    <property type="match status" value="1"/>
</dbReference>
<dbReference type="InterPro" id="IPR011501">
    <property type="entry name" value="Noc3_N"/>
</dbReference>
<dbReference type="InterPro" id="IPR016024">
    <property type="entry name" value="ARM-type_fold"/>
</dbReference>
<comment type="subcellular location">
    <subcellularLocation>
        <location evidence="1 5">Nucleus</location>
        <location evidence="1 5">Nucleolus</location>
    </subcellularLocation>
</comment>
<feature type="compositionally biased region" description="Basic and acidic residues" evidence="6">
    <location>
        <begin position="203"/>
        <end position="212"/>
    </location>
</feature>
<evidence type="ECO:0000256" key="3">
    <source>
        <dbReference type="ARBA" id="ARBA00023054"/>
    </source>
</evidence>
<reference evidence="9 10" key="1">
    <citation type="submission" date="2016-04" db="EMBL/GenBank/DDBJ databases">
        <title>Evolutionary innovation and constraint leading to complex multicellularity in the Ascomycota.</title>
        <authorList>
            <person name="Cisse O."/>
            <person name="Nguyen A."/>
            <person name="Hewitt D.A."/>
            <person name="Jedd G."/>
            <person name="Stajich J.E."/>
        </authorList>
    </citation>
    <scope>NUCLEOTIDE SEQUENCE [LARGE SCALE GENOMIC DNA]</scope>
    <source>
        <strain evidence="9 10">DAH-3</strain>
    </source>
</reference>
<evidence type="ECO:0000256" key="2">
    <source>
        <dbReference type="ARBA" id="ARBA00007797"/>
    </source>
</evidence>
<feature type="domain" description="Nucleolar complex-associated protein 3 N-terminal" evidence="8">
    <location>
        <begin position="221"/>
        <end position="311"/>
    </location>
</feature>
<dbReference type="EMBL" id="LXFE01003217">
    <property type="protein sequence ID" value="OLL22461.1"/>
    <property type="molecule type" value="Genomic_DNA"/>
</dbReference>
<organism evidence="9 10">
    <name type="scientific">Neolecta irregularis (strain DAH-3)</name>
    <dbReference type="NCBI Taxonomy" id="1198029"/>
    <lineage>
        <taxon>Eukaryota</taxon>
        <taxon>Fungi</taxon>
        <taxon>Dikarya</taxon>
        <taxon>Ascomycota</taxon>
        <taxon>Taphrinomycotina</taxon>
        <taxon>Neolectales</taxon>
        <taxon>Neolectaceae</taxon>
        <taxon>Neolecta</taxon>
    </lineage>
</organism>
<keyword evidence="4" id="KW-0539">Nucleus</keyword>
<dbReference type="GO" id="GO:0005730">
    <property type="term" value="C:nucleolus"/>
    <property type="evidence" value="ECO:0007669"/>
    <property type="project" value="UniProtKB-SubCell"/>
</dbReference>
<feature type="compositionally biased region" description="Basic residues" evidence="6">
    <location>
        <begin position="1"/>
        <end position="12"/>
    </location>
</feature>
<dbReference type="GO" id="GO:0042254">
    <property type="term" value="P:ribosome biogenesis"/>
    <property type="evidence" value="ECO:0007669"/>
    <property type="project" value="UniProtKB-KW"/>
</dbReference>
<feature type="compositionally biased region" description="Acidic residues" evidence="6">
    <location>
        <begin position="127"/>
        <end position="139"/>
    </location>
</feature>
<evidence type="ECO:0000259" key="7">
    <source>
        <dbReference type="Pfam" id="PF03914"/>
    </source>
</evidence>
<evidence type="ECO:0000256" key="4">
    <source>
        <dbReference type="ARBA" id="ARBA00023242"/>
    </source>
</evidence>
<evidence type="ECO:0000313" key="10">
    <source>
        <dbReference type="Proteomes" id="UP000186594"/>
    </source>
</evidence>
<dbReference type="PANTHER" id="PTHR14428:SF5">
    <property type="entry name" value="NUCLEOLAR COMPLEX PROTEIN 3 HOMOLOG"/>
    <property type="match status" value="1"/>
</dbReference>
<comment type="similarity">
    <text evidence="2 5">Belongs to the CBF/MAK21 family.</text>
</comment>
<dbReference type="OMA" id="HYCPQVR"/>
<feature type="region of interest" description="Disordered" evidence="6">
    <location>
        <begin position="184"/>
        <end position="212"/>
    </location>
</feature>
<comment type="function">
    <text evidence="5">Required for synthesis of 60S ribosomal subunits and the transport of pre-ribosomes from the nucleoplasm to the cytoplasm.</text>
</comment>
<evidence type="ECO:0000313" key="9">
    <source>
        <dbReference type="EMBL" id="OLL22461.1"/>
    </source>
</evidence>
<dbReference type="InterPro" id="IPR005612">
    <property type="entry name" value="CCAAT-binding_factor"/>
</dbReference>
<evidence type="ECO:0000259" key="8">
    <source>
        <dbReference type="Pfam" id="PF07540"/>
    </source>
</evidence>
<evidence type="ECO:0000256" key="1">
    <source>
        <dbReference type="ARBA" id="ARBA00004604"/>
    </source>
</evidence>
<dbReference type="GO" id="GO:0003682">
    <property type="term" value="F:chromatin binding"/>
    <property type="evidence" value="ECO:0007669"/>
    <property type="project" value="TreeGrafter"/>
</dbReference>